<dbReference type="AlphaFoldDB" id="A0AAD9IC35"/>
<comment type="caution">
    <text evidence="3">The sequence shown here is derived from an EMBL/GenBank/DDBJ whole genome shotgun (WGS) entry which is preliminary data.</text>
</comment>
<feature type="region of interest" description="Disordered" evidence="2">
    <location>
        <begin position="341"/>
        <end position="386"/>
    </location>
</feature>
<evidence type="ECO:0000313" key="4">
    <source>
        <dbReference type="Proteomes" id="UP001217918"/>
    </source>
</evidence>
<evidence type="ECO:0000256" key="2">
    <source>
        <dbReference type="SAM" id="MobiDB-lite"/>
    </source>
</evidence>
<keyword evidence="4" id="KW-1185">Reference proteome</keyword>
<reference evidence="3" key="1">
    <citation type="journal article" date="2023" name="Mol. Plant Microbe Interact.">
        <title>Elucidating the Obligate Nature and Biological Capacity of an Invasive Fungal Corn Pathogen.</title>
        <authorList>
            <person name="MacCready J.S."/>
            <person name="Roggenkamp E.M."/>
            <person name="Gdanetz K."/>
            <person name="Chilvers M.I."/>
        </authorList>
    </citation>
    <scope>NUCLEOTIDE SEQUENCE</scope>
    <source>
        <strain evidence="3">PM02</strain>
    </source>
</reference>
<dbReference type="Proteomes" id="UP001217918">
    <property type="component" value="Unassembled WGS sequence"/>
</dbReference>
<dbReference type="GO" id="GO:0005684">
    <property type="term" value="C:U2-type spliceosomal complex"/>
    <property type="evidence" value="ECO:0007669"/>
    <property type="project" value="TreeGrafter"/>
</dbReference>
<evidence type="ECO:0000313" key="3">
    <source>
        <dbReference type="EMBL" id="KAK2074559.1"/>
    </source>
</evidence>
<evidence type="ECO:0000256" key="1">
    <source>
        <dbReference type="ARBA" id="ARBA00005595"/>
    </source>
</evidence>
<dbReference type="GO" id="GO:0071014">
    <property type="term" value="C:post-mRNA release spliceosomal complex"/>
    <property type="evidence" value="ECO:0007669"/>
    <property type="project" value="TreeGrafter"/>
</dbReference>
<gene>
    <name evidence="3" type="ORF">P8C59_008757</name>
</gene>
<dbReference type="PANTHER" id="PTHR12111">
    <property type="entry name" value="SPLICING FACTOR YJU2"/>
    <property type="match status" value="1"/>
</dbReference>
<name>A0AAD9IC35_9PEZI</name>
<feature type="compositionally biased region" description="Basic and acidic residues" evidence="2">
    <location>
        <begin position="282"/>
        <end position="304"/>
    </location>
</feature>
<dbReference type="InterPro" id="IPR007590">
    <property type="entry name" value="Saf4/Yju2"/>
</dbReference>
<dbReference type="EMBL" id="JAQQPM010000008">
    <property type="protein sequence ID" value="KAK2074559.1"/>
    <property type="molecule type" value="Genomic_DNA"/>
</dbReference>
<organism evidence="3 4">
    <name type="scientific">Phyllachora maydis</name>
    <dbReference type="NCBI Taxonomy" id="1825666"/>
    <lineage>
        <taxon>Eukaryota</taxon>
        <taxon>Fungi</taxon>
        <taxon>Dikarya</taxon>
        <taxon>Ascomycota</taxon>
        <taxon>Pezizomycotina</taxon>
        <taxon>Sordariomycetes</taxon>
        <taxon>Sordariomycetidae</taxon>
        <taxon>Phyllachorales</taxon>
        <taxon>Phyllachoraceae</taxon>
        <taxon>Phyllachora</taxon>
    </lineage>
</organism>
<accession>A0AAD9IC35</accession>
<comment type="similarity">
    <text evidence="1">Belongs to the CWC16 family.</text>
</comment>
<protein>
    <recommendedName>
        <fullName evidence="5">Coiled-coil domain-containing protein 130</fullName>
    </recommendedName>
</protein>
<sequence>MQGFNMGRYVPPDQEGVQSGNQLHKKHPLGARASKLAAQGVLTVRFEMPFAVWCGTCAPARTVLIGQGTRFNAEKCRVGAYHSTPVFAFRVRHAACGGAIEIRTDPQNTAYVVAAGGSRRDTGDDDDDDDSLVRKSALEPGRAVVPGREQADVREAAFSSLEKTIADRARTERATRRIDELHEAASRHWDDPYTRNQRLRRTFRQGRKAREKEAAAADQLKDGMGLGFDLLPGTEEDARRVALVSFGDAPDGDTEGEDKEDHGSRRDGSARRALSKPLFPGVEKEEKRAERVAAGPERKPRWKSEMTAAKSRSILVPEIMDNTRAAKDPFLDFGVRDWSRAPTKIQGRKRKRKEEEEEPPGAGAVLTVPDASTGGEDTSGAATPGHLTALVNYASDSD</sequence>
<dbReference type="PANTHER" id="PTHR12111:SF2">
    <property type="entry name" value="SPLICING FACTOR YJU2B-RELATED"/>
    <property type="match status" value="1"/>
</dbReference>
<proteinExistence type="inferred from homology"/>
<feature type="region of interest" description="Disordered" evidence="2">
    <location>
        <begin position="245"/>
        <end position="312"/>
    </location>
</feature>
<dbReference type="GO" id="GO:0000398">
    <property type="term" value="P:mRNA splicing, via spliceosome"/>
    <property type="evidence" value="ECO:0007669"/>
    <property type="project" value="InterPro"/>
</dbReference>
<dbReference type="Pfam" id="PF04502">
    <property type="entry name" value="Saf4_Yju2"/>
    <property type="match status" value="1"/>
</dbReference>
<evidence type="ECO:0008006" key="5">
    <source>
        <dbReference type="Google" id="ProtNLM"/>
    </source>
</evidence>
<feature type="compositionally biased region" description="Basic and acidic residues" evidence="2">
    <location>
        <begin position="259"/>
        <end position="270"/>
    </location>
</feature>